<dbReference type="Gene3D" id="2.60.120.520">
    <property type="entry name" value="pectin degrading enzyme 5-keto 4- deoxyuronate isomerase, domain 1"/>
    <property type="match status" value="1"/>
</dbReference>
<dbReference type="GO" id="GO:0008697">
    <property type="term" value="F:4-deoxy-L-threo-5-hexosulose-uronate ketol-isomerase activity"/>
    <property type="evidence" value="ECO:0007669"/>
    <property type="project" value="UniProtKB-EC"/>
</dbReference>
<dbReference type="Gene3D" id="2.60.120.10">
    <property type="entry name" value="Jelly Rolls"/>
    <property type="match status" value="1"/>
</dbReference>
<dbReference type="InterPro" id="IPR014710">
    <property type="entry name" value="RmlC-like_jellyroll"/>
</dbReference>
<name>A0ABZ2LZ11_9BACT</name>
<dbReference type="InterPro" id="IPR011051">
    <property type="entry name" value="RmlC_Cupin_sf"/>
</dbReference>
<comment type="catalytic activity">
    <reaction evidence="1">
        <text>5-dehydro-4-deoxy-D-glucuronate = 3-deoxy-D-glycero-2,5-hexodiulosonate</text>
        <dbReference type="Rhea" id="RHEA:23896"/>
        <dbReference type="ChEBI" id="CHEBI:17117"/>
        <dbReference type="ChEBI" id="CHEBI:29071"/>
        <dbReference type="EC" id="5.3.1.17"/>
    </reaction>
</comment>
<evidence type="ECO:0000256" key="3">
    <source>
        <dbReference type="ARBA" id="ARBA00008086"/>
    </source>
</evidence>
<gene>
    <name evidence="8" type="primary">kduI</name>
    <name evidence="8" type="ORF">LZC94_41515</name>
</gene>
<keyword evidence="7 8" id="KW-0413">Isomerase</keyword>
<dbReference type="EMBL" id="CP089984">
    <property type="protein sequence ID" value="WXB14292.1"/>
    <property type="molecule type" value="Genomic_DNA"/>
</dbReference>
<evidence type="ECO:0000313" key="9">
    <source>
        <dbReference type="Proteomes" id="UP001370348"/>
    </source>
</evidence>
<evidence type="ECO:0000256" key="7">
    <source>
        <dbReference type="ARBA" id="ARBA00023235"/>
    </source>
</evidence>
<reference evidence="8 9" key="1">
    <citation type="submission" date="2021-12" db="EMBL/GenBank/DDBJ databases">
        <title>Discovery of the Pendulisporaceae a myxobacterial family with distinct sporulation behavior and unique specialized metabolism.</title>
        <authorList>
            <person name="Garcia R."/>
            <person name="Popoff A."/>
            <person name="Bader C.D."/>
            <person name="Loehr J."/>
            <person name="Walesch S."/>
            <person name="Walt C."/>
            <person name="Boldt J."/>
            <person name="Bunk B."/>
            <person name="Haeckl F.J.F.P.J."/>
            <person name="Gunesch A.P."/>
            <person name="Birkelbach J."/>
            <person name="Nuebel U."/>
            <person name="Pietschmann T."/>
            <person name="Bach T."/>
            <person name="Mueller R."/>
        </authorList>
    </citation>
    <scope>NUCLEOTIDE SEQUENCE [LARGE SCALE GENOMIC DNA]</scope>
    <source>
        <strain evidence="8 9">MSr11954</strain>
    </source>
</reference>
<keyword evidence="6" id="KW-0862">Zinc</keyword>
<dbReference type="PANTHER" id="PTHR38461:SF1">
    <property type="entry name" value="4-DEOXY-L-THREO-5-HEXOSULOSE-URONATE KETOL-ISOMERASE"/>
    <property type="match status" value="1"/>
</dbReference>
<dbReference type="PANTHER" id="PTHR38461">
    <property type="entry name" value="4-DEOXY-L-THREO-5-HEXOSULOSE-URONATE KETOL-ISOMERASE"/>
    <property type="match status" value="1"/>
</dbReference>
<dbReference type="NCBIfam" id="NF002091">
    <property type="entry name" value="PRK00924.1"/>
    <property type="match status" value="1"/>
</dbReference>
<proteinExistence type="inferred from homology"/>
<dbReference type="InterPro" id="IPR027449">
    <property type="entry name" value="KduI_N"/>
</dbReference>
<organism evidence="8 9">
    <name type="scientific">Pendulispora albinea</name>
    <dbReference type="NCBI Taxonomy" id="2741071"/>
    <lineage>
        <taxon>Bacteria</taxon>
        <taxon>Pseudomonadati</taxon>
        <taxon>Myxococcota</taxon>
        <taxon>Myxococcia</taxon>
        <taxon>Myxococcales</taxon>
        <taxon>Sorangiineae</taxon>
        <taxon>Pendulisporaceae</taxon>
        <taxon>Pendulispora</taxon>
    </lineage>
</organism>
<evidence type="ECO:0000256" key="1">
    <source>
        <dbReference type="ARBA" id="ARBA00000552"/>
    </source>
</evidence>
<dbReference type="RefSeq" id="WP_394823912.1">
    <property type="nucleotide sequence ID" value="NZ_CP089984.1"/>
</dbReference>
<dbReference type="InterPro" id="IPR021120">
    <property type="entry name" value="KduI/IolB_isomerase"/>
</dbReference>
<comment type="similarity">
    <text evidence="3">Belongs to the KduI family.</text>
</comment>
<dbReference type="EC" id="5.3.1.17" evidence="4"/>
<evidence type="ECO:0000256" key="4">
    <source>
        <dbReference type="ARBA" id="ARBA00012547"/>
    </source>
</evidence>
<evidence type="ECO:0000313" key="8">
    <source>
        <dbReference type="EMBL" id="WXB14292.1"/>
    </source>
</evidence>
<dbReference type="Pfam" id="PF04962">
    <property type="entry name" value="KduI"/>
    <property type="match status" value="1"/>
</dbReference>
<dbReference type="Proteomes" id="UP001370348">
    <property type="component" value="Chromosome"/>
</dbReference>
<protein>
    <recommendedName>
        <fullName evidence="4">5-dehydro-4-deoxy-D-glucuronate isomerase</fullName>
        <ecNumber evidence="4">5.3.1.17</ecNumber>
    </recommendedName>
</protein>
<dbReference type="InterPro" id="IPR007045">
    <property type="entry name" value="KduI"/>
</dbReference>
<keyword evidence="5" id="KW-0479">Metal-binding</keyword>
<sequence>MEVRHTTHPTQLAAFDTTQLRAHYLVDDLFRPGEIRTIYSHSDRAVLGGAAPLPGRSLVLETADPLRAAAFCERRELAVVVVSGKGRVSVDREDYALGHRDCLYIGRGAVRIAFSAEQERTHFYLFSTPSHGSFPNAVARYAEADAVRIGSAARANVREIRKYVHAGGIRSSQLVLGVTTLAEGSVWNTIPPHTHDRRTECYLYFDLPPEERVIHLLGQPKETRSLIVANEQAVIYRAGPSIAARERTRIRSCGPWPGRTRPSTIWIRWP</sequence>
<keyword evidence="9" id="KW-1185">Reference proteome</keyword>
<evidence type="ECO:0000256" key="5">
    <source>
        <dbReference type="ARBA" id="ARBA00022723"/>
    </source>
</evidence>
<dbReference type="CDD" id="cd20294">
    <property type="entry name" value="cupin_KduI_N"/>
    <property type="match status" value="1"/>
</dbReference>
<evidence type="ECO:0000256" key="2">
    <source>
        <dbReference type="ARBA" id="ARBA00001947"/>
    </source>
</evidence>
<evidence type="ECO:0000256" key="6">
    <source>
        <dbReference type="ARBA" id="ARBA00022833"/>
    </source>
</evidence>
<comment type="cofactor">
    <cofactor evidence="2">
        <name>Zn(2+)</name>
        <dbReference type="ChEBI" id="CHEBI:29105"/>
    </cofactor>
</comment>
<accession>A0ABZ2LZ11</accession>
<dbReference type="SUPFAM" id="SSF51182">
    <property type="entry name" value="RmlC-like cupins"/>
    <property type="match status" value="1"/>
</dbReference>